<dbReference type="RefSeq" id="XP_004254337.1">
    <property type="nucleotide sequence ID" value="XM_004254289.1"/>
</dbReference>
<dbReference type="Proteomes" id="UP000014680">
    <property type="component" value="Unassembled WGS sequence"/>
</dbReference>
<protein>
    <recommendedName>
        <fullName evidence="1">Protein kinase domain-containing protein</fullName>
    </recommendedName>
</protein>
<sequence length="270" mass="31310">MESTPVPTIIIDKNKYNVIIINKRKMIINSPIVFVSETNSFKPRIVMWVKENRNKIILKASHETKEIYLKFVCICEERKAFLNLIWKYKHGNIIDILGVYDTNHYSGNNLVSEANYGIAMEYGTPLRSIVEGKKYIRDIICGIKFLHEQGIVHMDIKPDNVVVVNGIAKIIDFELARTLGKNEHFNSICCTRRYLPESKTQRGMCYGSDICCLGYTILELFTSGYNFDLQDLLVNENIQHKGFLFKMTCDDCDMRPSIREVYNYFNLVSF</sequence>
<dbReference type="KEGG" id="eiv:EIN_326370"/>
<dbReference type="SMART" id="SM00220">
    <property type="entry name" value="S_TKc"/>
    <property type="match status" value="1"/>
</dbReference>
<dbReference type="AlphaFoldDB" id="L7FLS9"/>
<dbReference type="InterPro" id="IPR011009">
    <property type="entry name" value="Kinase-like_dom_sf"/>
</dbReference>
<dbReference type="InterPro" id="IPR008271">
    <property type="entry name" value="Ser/Thr_kinase_AS"/>
</dbReference>
<dbReference type="OrthoDB" id="539158at2759"/>
<feature type="domain" description="Protein kinase" evidence="1">
    <location>
        <begin position="1"/>
        <end position="265"/>
    </location>
</feature>
<proteinExistence type="predicted"/>
<evidence type="ECO:0000313" key="2">
    <source>
        <dbReference type="EMBL" id="ELP87566.1"/>
    </source>
</evidence>
<dbReference type="GO" id="GO:0005524">
    <property type="term" value="F:ATP binding"/>
    <property type="evidence" value="ECO:0007669"/>
    <property type="project" value="InterPro"/>
</dbReference>
<dbReference type="PANTHER" id="PTHR44167:SF24">
    <property type="entry name" value="SERINE_THREONINE-PROTEIN KINASE CHK2"/>
    <property type="match status" value="1"/>
</dbReference>
<dbReference type="PANTHER" id="PTHR44167">
    <property type="entry name" value="OVARIAN-SPECIFIC SERINE/THREONINE-PROTEIN KINASE LOK-RELATED"/>
    <property type="match status" value="1"/>
</dbReference>
<evidence type="ECO:0000259" key="1">
    <source>
        <dbReference type="PROSITE" id="PS50011"/>
    </source>
</evidence>
<dbReference type="Gene3D" id="1.10.510.10">
    <property type="entry name" value="Transferase(Phosphotransferase) domain 1"/>
    <property type="match status" value="1"/>
</dbReference>
<dbReference type="EMBL" id="KB206854">
    <property type="protein sequence ID" value="ELP87566.1"/>
    <property type="molecule type" value="Genomic_DNA"/>
</dbReference>
<keyword evidence="3" id="KW-1185">Reference proteome</keyword>
<name>L7FLS9_ENTIV</name>
<dbReference type="PROSITE" id="PS50011">
    <property type="entry name" value="PROTEIN_KINASE_DOM"/>
    <property type="match status" value="1"/>
</dbReference>
<dbReference type="VEuPathDB" id="AmoebaDB:EIN_326370"/>
<dbReference type="GeneID" id="14886538"/>
<dbReference type="SUPFAM" id="SSF56112">
    <property type="entry name" value="Protein kinase-like (PK-like)"/>
    <property type="match status" value="1"/>
</dbReference>
<organism evidence="2 3">
    <name type="scientific">Entamoeba invadens IP1</name>
    <dbReference type="NCBI Taxonomy" id="370355"/>
    <lineage>
        <taxon>Eukaryota</taxon>
        <taxon>Amoebozoa</taxon>
        <taxon>Evosea</taxon>
        <taxon>Archamoebae</taxon>
        <taxon>Mastigamoebida</taxon>
        <taxon>Entamoebidae</taxon>
        <taxon>Entamoeba</taxon>
    </lineage>
</organism>
<dbReference type="GO" id="GO:0004672">
    <property type="term" value="F:protein kinase activity"/>
    <property type="evidence" value="ECO:0007669"/>
    <property type="project" value="InterPro"/>
</dbReference>
<dbReference type="InterPro" id="IPR000719">
    <property type="entry name" value="Prot_kinase_dom"/>
</dbReference>
<reference evidence="2 3" key="1">
    <citation type="submission" date="2012-10" db="EMBL/GenBank/DDBJ databases">
        <authorList>
            <person name="Zafar N."/>
            <person name="Inman J."/>
            <person name="Hall N."/>
            <person name="Lorenzi H."/>
            <person name="Caler E."/>
        </authorList>
    </citation>
    <scope>NUCLEOTIDE SEQUENCE [LARGE SCALE GENOMIC DNA]</scope>
    <source>
        <strain evidence="2 3">IP1</strain>
    </source>
</reference>
<dbReference type="PROSITE" id="PS00108">
    <property type="entry name" value="PROTEIN_KINASE_ST"/>
    <property type="match status" value="1"/>
</dbReference>
<dbReference type="Pfam" id="PF00069">
    <property type="entry name" value="Pkinase"/>
    <property type="match status" value="1"/>
</dbReference>
<gene>
    <name evidence="2" type="ORF">EIN_326370</name>
</gene>
<accession>L7FLS9</accession>
<evidence type="ECO:0000313" key="3">
    <source>
        <dbReference type="Proteomes" id="UP000014680"/>
    </source>
</evidence>